<reference evidence="2" key="1">
    <citation type="submission" date="2023-02" db="EMBL/GenBank/DDBJ databases">
        <title>Kitasatospora phosalacinea NBRC 14362.</title>
        <authorList>
            <person name="Ichikawa N."/>
            <person name="Sato H."/>
            <person name="Tonouchi N."/>
        </authorList>
    </citation>
    <scope>NUCLEOTIDE SEQUENCE</scope>
    <source>
        <strain evidence="2">NBRC 14362</strain>
    </source>
</reference>
<evidence type="ECO:0000313" key="3">
    <source>
        <dbReference type="Proteomes" id="UP001165143"/>
    </source>
</evidence>
<dbReference type="AlphaFoldDB" id="A0A9W6UMY6"/>
<gene>
    <name evidence="2" type="ORF">Kpho01_17240</name>
</gene>
<protein>
    <submittedName>
        <fullName evidence="2">Uncharacterized protein</fullName>
    </submittedName>
</protein>
<evidence type="ECO:0000313" key="2">
    <source>
        <dbReference type="EMBL" id="GLW53713.1"/>
    </source>
</evidence>
<dbReference type="EMBL" id="BSRX01000008">
    <property type="protein sequence ID" value="GLW53713.1"/>
    <property type="molecule type" value="Genomic_DNA"/>
</dbReference>
<organism evidence="2 3">
    <name type="scientific">Kitasatospora phosalacinea</name>
    <dbReference type="NCBI Taxonomy" id="2065"/>
    <lineage>
        <taxon>Bacteria</taxon>
        <taxon>Bacillati</taxon>
        <taxon>Actinomycetota</taxon>
        <taxon>Actinomycetes</taxon>
        <taxon>Kitasatosporales</taxon>
        <taxon>Streptomycetaceae</taxon>
        <taxon>Kitasatospora</taxon>
    </lineage>
</organism>
<comment type="caution">
    <text evidence="2">The sequence shown here is derived from an EMBL/GenBank/DDBJ whole genome shotgun (WGS) entry which is preliminary data.</text>
</comment>
<proteinExistence type="predicted"/>
<dbReference type="Proteomes" id="UP001165143">
    <property type="component" value="Unassembled WGS sequence"/>
</dbReference>
<sequence length="110" mass="11883">MASVLPNGATISDAAASALKAARNRSEYEEALRLAPACSYTDPFGIGITFYEKTADGHLFLRNTPLANDKARCPDGRLYFNMDQQKALFPDETPALGDGSDPNPKIGQVY</sequence>
<dbReference type="RefSeq" id="WP_033254960.1">
    <property type="nucleotide sequence ID" value="NZ_BSRX01000008.1"/>
</dbReference>
<name>A0A9W6UMY6_9ACTN</name>
<evidence type="ECO:0000256" key="1">
    <source>
        <dbReference type="SAM" id="MobiDB-lite"/>
    </source>
</evidence>
<accession>A0A9W6UMY6</accession>
<feature type="region of interest" description="Disordered" evidence="1">
    <location>
        <begin position="90"/>
        <end position="110"/>
    </location>
</feature>